<reference evidence="1 2" key="1">
    <citation type="submission" date="2024-03" db="EMBL/GenBank/DDBJ databases">
        <title>A high-quality draft genome sequence of Diaporthe vaccinii, a causative agent of upright dieback and viscid rot disease in cranberry plants.</title>
        <authorList>
            <person name="Sarrasin M."/>
            <person name="Lang B.F."/>
            <person name="Burger G."/>
        </authorList>
    </citation>
    <scope>NUCLEOTIDE SEQUENCE [LARGE SCALE GENOMIC DNA]</scope>
    <source>
        <strain evidence="1 2">IS7</strain>
    </source>
</reference>
<sequence>MDRMFIAHVKAFVPFFDCSLFPSQCNEPEEKRPNGHLTAGLLQHSHSHRFIRAADPSSPPISLSYPCILSVLSHPRIRPRPRGRDQRLLVELALVEGELLTLEDVTVGAARLAGTGGDDGVQTTGLELLLDGGLDLSVGGEAGGLLLLDGLALLDGLLLLALLGLAPTAEGLAVVGLVPLTEGGGVDLDDGGLGQGVGADQLVVGRVVGDGDDTGLAGGALRGPGEVTRVQTQGTVLVVAAAGADGVDALGADTGLRWLAAKLESALLPC</sequence>
<dbReference type="EMBL" id="JBAWTH010000001">
    <property type="protein sequence ID" value="KAL2293652.1"/>
    <property type="molecule type" value="Genomic_DNA"/>
</dbReference>
<dbReference type="Proteomes" id="UP001600888">
    <property type="component" value="Unassembled WGS sequence"/>
</dbReference>
<name>A0ABR4FG20_9PEZI</name>
<accession>A0ABR4FG20</accession>
<gene>
    <name evidence="1" type="ORF">FJTKL_05491</name>
</gene>
<comment type="caution">
    <text evidence="1">The sequence shown here is derived from an EMBL/GenBank/DDBJ whole genome shotgun (WGS) entry which is preliminary data.</text>
</comment>
<proteinExistence type="predicted"/>
<protein>
    <submittedName>
        <fullName evidence="1">Uncharacterized protein</fullName>
    </submittedName>
</protein>
<organism evidence="1 2">
    <name type="scientific">Diaporthe vaccinii</name>
    <dbReference type="NCBI Taxonomy" id="105482"/>
    <lineage>
        <taxon>Eukaryota</taxon>
        <taxon>Fungi</taxon>
        <taxon>Dikarya</taxon>
        <taxon>Ascomycota</taxon>
        <taxon>Pezizomycotina</taxon>
        <taxon>Sordariomycetes</taxon>
        <taxon>Sordariomycetidae</taxon>
        <taxon>Diaporthales</taxon>
        <taxon>Diaporthaceae</taxon>
        <taxon>Diaporthe</taxon>
        <taxon>Diaporthe eres species complex</taxon>
    </lineage>
</organism>
<evidence type="ECO:0000313" key="2">
    <source>
        <dbReference type="Proteomes" id="UP001600888"/>
    </source>
</evidence>
<keyword evidence="2" id="KW-1185">Reference proteome</keyword>
<evidence type="ECO:0000313" key="1">
    <source>
        <dbReference type="EMBL" id="KAL2293652.1"/>
    </source>
</evidence>